<protein>
    <submittedName>
        <fullName evidence="2">Uncharacterized protein</fullName>
    </submittedName>
</protein>
<reference evidence="2" key="1">
    <citation type="submission" date="2022-03" db="EMBL/GenBank/DDBJ databases">
        <authorList>
            <person name="Martin H S."/>
        </authorList>
    </citation>
    <scope>NUCLEOTIDE SEQUENCE</scope>
</reference>
<gene>
    <name evidence="2" type="ORF">IPOD504_LOCUS7701</name>
</gene>
<organism evidence="2 3">
    <name type="scientific">Iphiclides podalirius</name>
    <name type="common">scarce swallowtail</name>
    <dbReference type="NCBI Taxonomy" id="110791"/>
    <lineage>
        <taxon>Eukaryota</taxon>
        <taxon>Metazoa</taxon>
        <taxon>Ecdysozoa</taxon>
        <taxon>Arthropoda</taxon>
        <taxon>Hexapoda</taxon>
        <taxon>Insecta</taxon>
        <taxon>Pterygota</taxon>
        <taxon>Neoptera</taxon>
        <taxon>Endopterygota</taxon>
        <taxon>Lepidoptera</taxon>
        <taxon>Glossata</taxon>
        <taxon>Ditrysia</taxon>
        <taxon>Papilionoidea</taxon>
        <taxon>Papilionidae</taxon>
        <taxon>Papilioninae</taxon>
        <taxon>Iphiclides</taxon>
    </lineage>
</organism>
<proteinExistence type="predicted"/>
<accession>A0ABN8IGU3</accession>
<dbReference type="Proteomes" id="UP000837857">
    <property type="component" value="Chromosome 2"/>
</dbReference>
<keyword evidence="3" id="KW-1185">Reference proteome</keyword>
<evidence type="ECO:0000256" key="1">
    <source>
        <dbReference type="SAM" id="MobiDB-lite"/>
    </source>
</evidence>
<name>A0ABN8IGU3_9NEOP</name>
<sequence length="138" mass="15356">MSKANIISDVIIQLPAKLNVECAPNRLDSKAVTLMELGESNTGSWKCSSMGVDTPTVTTDTVHEFVPEYPTGPKDIRDMDLEKDDYLDDIIQQGDDLTSENETEEQSGTKTQSDYDTKLNVQYYANEAENIEKAVKES</sequence>
<feature type="non-terminal residue" evidence="2">
    <location>
        <position position="1"/>
    </location>
</feature>
<dbReference type="EMBL" id="OW152814">
    <property type="protein sequence ID" value="CAH2050825.1"/>
    <property type="molecule type" value="Genomic_DNA"/>
</dbReference>
<evidence type="ECO:0000313" key="3">
    <source>
        <dbReference type="Proteomes" id="UP000837857"/>
    </source>
</evidence>
<feature type="region of interest" description="Disordered" evidence="1">
    <location>
        <begin position="91"/>
        <end position="116"/>
    </location>
</feature>
<evidence type="ECO:0000313" key="2">
    <source>
        <dbReference type="EMBL" id="CAH2050825.1"/>
    </source>
</evidence>